<name>A0A366EKH7_9BACI</name>
<protein>
    <submittedName>
        <fullName evidence="1">Uncharacterized protein</fullName>
    </submittedName>
</protein>
<dbReference type="AlphaFoldDB" id="A0A366EKH7"/>
<dbReference type="OrthoDB" id="2643720at2"/>
<evidence type="ECO:0000313" key="1">
    <source>
        <dbReference type="EMBL" id="RBP02917.1"/>
    </source>
</evidence>
<organism evidence="1 2">
    <name type="scientific">Rossellomorea aquimaris</name>
    <dbReference type="NCBI Taxonomy" id="189382"/>
    <lineage>
        <taxon>Bacteria</taxon>
        <taxon>Bacillati</taxon>
        <taxon>Bacillota</taxon>
        <taxon>Bacilli</taxon>
        <taxon>Bacillales</taxon>
        <taxon>Bacillaceae</taxon>
        <taxon>Rossellomorea</taxon>
    </lineage>
</organism>
<dbReference type="Proteomes" id="UP000252118">
    <property type="component" value="Unassembled WGS sequence"/>
</dbReference>
<gene>
    <name evidence="1" type="ORF">DET59_11114</name>
</gene>
<proteinExistence type="predicted"/>
<dbReference type="RefSeq" id="WP_113970272.1">
    <property type="nucleotide sequence ID" value="NZ_QNRJ01000011.1"/>
</dbReference>
<evidence type="ECO:0000313" key="2">
    <source>
        <dbReference type="Proteomes" id="UP000252118"/>
    </source>
</evidence>
<sequence length="257" mass="30316">MNMPISEIEKRVYEEKIHLLHEMEFEEWASFAFNDKHFRLVFIKAMNNLIEESNLSSKPKWTESILLDDLEAAKDALERILLDMVKVASGKRKVRTVKRKTTESKNFKGYSTGQLATFFSVSTTTINNWINEGRFLRESEDGRMDTVKRKTTNEKLRIHPDFWYDAPSGVRYQVKEAVEAYQDDAGDWEESKRNHSVSEQKQVHSYLEHFRKKYDGQDFKSVFGNRNWNQLSAEEETDAAMWSFFLQRITDAEDTRD</sequence>
<comment type="caution">
    <text evidence="1">The sequence shown here is derived from an EMBL/GenBank/DDBJ whole genome shotgun (WGS) entry which is preliminary data.</text>
</comment>
<accession>A0A366EKH7</accession>
<dbReference type="EMBL" id="QNRJ01000011">
    <property type="protein sequence ID" value="RBP02917.1"/>
    <property type="molecule type" value="Genomic_DNA"/>
</dbReference>
<reference evidence="1 2" key="1">
    <citation type="submission" date="2018-06" db="EMBL/GenBank/DDBJ databases">
        <title>Freshwater and sediment microbial communities from various areas in North America, analyzing microbe dynamics in response to fracking.</title>
        <authorList>
            <person name="Lamendella R."/>
        </authorList>
    </citation>
    <scope>NUCLEOTIDE SEQUENCE [LARGE SCALE GENOMIC DNA]</scope>
    <source>
        <strain evidence="1 2">97B</strain>
    </source>
</reference>